<accession>A0A512LB00</accession>
<keyword evidence="3" id="KW-0808">Transferase</keyword>
<evidence type="ECO:0000313" key="5">
    <source>
        <dbReference type="EMBL" id="GEP31311.1"/>
    </source>
</evidence>
<dbReference type="EMBL" id="BKAD01000028">
    <property type="protein sequence ID" value="GEP31311.1"/>
    <property type="molecule type" value="Genomic_DNA"/>
</dbReference>
<keyword evidence="2" id="KW-0328">Glycosyltransferase</keyword>
<dbReference type="OrthoDB" id="9771846at2"/>
<keyword evidence="6" id="KW-1185">Reference proteome</keyword>
<dbReference type="AlphaFoldDB" id="A0A512LB00"/>
<dbReference type="InterPro" id="IPR029044">
    <property type="entry name" value="Nucleotide-diphossugar_trans"/>
</dbReference>
<dbReference type="PANTHER" id="PTHR43179:SF12">
    <property type="entry name" value="GALACTOFURANOSYLTRANSFERASE GLFT2"/>
    <property type="match status" value="1"/>
</dbReference>
<dbReference type="Gene3D" id="3.90.550.10">
    <property type="entry name" value="Spore Coat Polysaccharide Biosynthesis Protein SpsA, Chain A"/>
    <property type="match status" value="1"/>
</dbReference>
<name>A0A512LB00_9PROT</name>
<organism evidence="5 6">
    <name type="scientific">Sulfuriferula plumbiphila</name>
    <dbReference type="NCBI Taxonomy" id="171865"/>
    <lineage>
        <taxon>Bacteria</taxon>
        <taxon>Pseudomonadati</taxon>
        <taxon>Pseudomonadota</taxon>
        <taxon>Betaproteobacteria</taxon>
        <taxon>Nitrosomonadales</taxon>
        <taxon>Sulfuricellaceae</taxon>
        <taxon>Sulfuriferula</taxon>
    </lineage>
</organism>
<evidence type="ECO:0000313" key="6">
    <source>
        <dbReference type="Proteomes" id="UP000321337"/>
    </source>
</evidence>
<reference evidence="5 6" key="1">
    <citation type="submission" date="2019-07" db="EMBL/GenBank/DDBJ databases">
        <title>Whole genome shotgun sequence of Thiobacillus plumbophilus NBRC 107929.</title>
        <authorList>
            <person name="Hosoyama A."/>
            <person name="Uohara A."/>
            <person name="Ohji S."/>
            <person name="Ichikawa N."/>
        </authorList>
    </citation>
    <scope>NUCLEOTIDE SEQUENCE [LARGE SCALE GENOMIC DNA]</scope>
    <source>
        <strain evidence="5 6">NBRC 107929</strain>
    </source>
</reference>
<evidence type="ECO:0000256" key="1">
    <source>
        <dbReference type="ARBA" id="ARBA00006739"/>
    </source>
</evidence>
<dbReference type="RefSeq" id="WP_147074178.1">
    <property type="nucleotide sequence ID" value="NZ_BKAD01000028.1"/>
</dbReference>
<dbReference type="PANTHER" id="PTHR43179">
    <property type="entry name" value="RHAMNOSYLTRANSFERASE WBBL"/>
    <property type="match status" value="1"/>
</dbReference>
<evidence type="ECO:0000259" key="4">
    <source>
        <dbReference type="Pfam" id="PF02709"/>
    </source>
</evidence>
<dbReference type="Pfam" id="PF02709">
    <property type="entry name" value="Glyco_transf_7C"/>
    <property type="match status" value="1"/>
</dbReference>
<comment type="caution">
    <text evidence="5">The sequence shown here is derived from an EMBL/GenBank/DDBJ whole genome shotgun (WGS) entry which is preliminary data.</text>
</comment>
<gene>
    <name evidence="5" type="ORF">TPL01_24490</name>
</gene>
<evidence type="ECO:0000256" key="2">
    <source>
        <dbReference type="ARBA" id="ARBA00022676"/>
    </source>
</evidence>
<sequence>MDVTLAGLYQPNYLSAAETPLPDTRLITLSVVSHMQEALVGALLEDLGRISHRSLQVLVTLNLPERLGWQPEDFSFPVTVLHNDKPRGFGTNHNAAFGQCDTPHFCIINPDIRLETNPFPALLACLNDRNVAAVAPIVFNPQGKIEDSVRHFPSPFGLITKALDLDGSCYPIEPGTAPFAADWVGGMFMLFRATDFAAVGGFDEGFFLYYEDVDICARLWKRGRRVMACPQASVVHDARRASRRDLRYMRWHLSSMGRYFRKHLFRLPAVR</sequence>
<dbReference type="Proteomes" id="UP000321337">
    <property type="component" value="Unassembled WGS sequence"/>
</dbReference>
<dbReference type="GO" id="GO:0016757">
    <property type="term" value="F:glycosyltransferase activity"/>
    <property type="evidence" value="ECO:0007669"/>
    <property type="project" value="UniProtKB-KW"/>
</dbReference>
<proteinExistence type="inferred from homology"/>
<comment type="similarity">
    <text evidence="1">Belongs to the glycosyltransferase 2 family.</text>
</comment>
<dbReference type="InterPro" id="IPR027791">
    <property type="entry name" value="Galactosyl_T_C"/>
</dbReference>
<feature type="domain" description="Galactosyltransferase C-terminal" evidence="4">
    <location>
        <begin position="183"/>
        <end position="230"/>
    </location>
</feature>
<protein>
    <recommendedName>
        <fullName evidence="4">Galactosyltransferase C-terminal domain-containing protein</fullName>
    </recommendedName>
</protein>
<dbReference type="SUPFAM" id="SSF53448">
    <property type="entry name" value="Nucleotide-diphospho-sugar transferases"/>
    <property type="match status" value="1"/>
</dbReference>
<evidence type="ECO:0000256" key="3">
    <source>
        <dbReference type="ARBA" id="ARBA00022679"/>
    </source>
</evidence>